<organism evidence="1 2">
    <name type="scientific">Methanocaldococcus infernus (strain DSM 11812 / JCM 15783 / ME)</name>
    <dbReference type="NCBI Taxonomy" id="573063"/>
    <lineage>
        <taxon>Archaea</taxon>
        <taxon>Methanobacteriati</taxon>
        <taxon>Methanobacteriota</taxon>
        <taxon>Methanomada group</taxon>
        <taxon>Methanococci</taxon>
        <taxon>Methanococcales</taxon>
        <taxon>Methanocaldococcaceae</taxon>
        <taxon>Methanocaldococcus</taxon>
    </lineage>
</organism>
<evidence type="ECO:0000313" key="1">
    <source>
        <dbReference type="EMBL" id="ADG13751.1"/>
    </source>
</evidence>
<evidence type="ECO:0000313" key="2">
    <source>
        <dbReference type="Proteomes" id="UP000002061"/>
    </source>
</evidence>
<dbReference type="AlphaFoldDB" id="D5VT48"/>
<accession>D5VT48</accession>
<sequence length="174" mass="21008">MKMKVLKMSENLYYIKYLDKVYKVEIKKNKVFLKKKVNDEYQKIEEFEDCDIEKVKEFIAFIEDFSFNHEKPKIHEALHLTDKEADEVLLAVRDAYNTNVPSKAIEYLYRKFKEDTKKLLFSLFLLGSWFEEAKAYEALKRIDEISNAYIKSTYIHKVKELMEKEKKCDDVLYR</sequence>
<proteinExistence type="predicted"/>
<dbReference type="STRING" id="573063.Metin_1096"/>
<protein>
    <submittedName>
        <fullName evidence="1">Uncharacterized protein</fullName>
    </submittedName>
</protein>
<dbReference type="Proteomes" id="UP000002061">
    <property type="component" value="Chromosome"/>
</dbReference>
<gene>
    <name evidence="1" type="ordered locus">Metin_1096</name>
</gene>
<reference evidence="1" key="1">
    <citation type="submission" date="2010-04" db="EMBL/GenBank/DDBJ databases">
        <title>Complete sequence of Methanocaldococcus infernus ME.</title>
        <authorList>
            <consortium name="US DOE Joint Genome Institute"/>
            <person name="Lucas S."/>
            <person name="Copeland A."/>
            <person name="Lapidus A."/>
            <person name="Cheng J.-F."/>
            <person name="Bruce D."/>
            <person name="Goodwin L."/>
            <person name="Pitluck S."/>
            <person name="Munk A.C."/>
            <person name="Detter J.C."/>
            <person name="Han C."/>
            <person name="Tapia R."/>
            <person name="Land M."/>
            <person name="Hauser L."/>
            <person name="Kyrpides N."/>
            <person name="Mikhailova N."/>
            <person name="Sieprawska-Lupa M."/>
            <person name="Whitman W.B."/>
            <person name="Woyke T."/>
        </authorList>
    </citation>
    <scope>NUCLEOTIDE SEQUENCE [LARGE SCALE GENOMIC DNA]</scope>
    <source>
        <strain evidence="1">ME</strain>
    </source>
</reference>
<dbReference type="HOGENOM" id="CLU_1536669_0_0_2"/>
<dbReference type="EMBL" id="CP002009">
    <property type="protein sequence ID" value="ADG13751.1"/>
    <property type="molecule type" value="Genomic_DNA"/>
</dbReference>
<dbReference type="KEGG" id="mif:Metin_1096"/>
<name>D5VT48_METIM</name>
<keyword evidence="2" id="KW-1185">Reference proteome</keyword>